<name>A0A816VWR5_9BILA</name>
<feature type="transmembrane region" description="Helical" evidence="1">
    <location>
        <begin position="381"/>
        <end position="402"/>
    </location>
</feature>
<proteinExistence type="predicted"/>
<accession>A0A816VWR5</accession>
<gene>
    <name evidence="3" type="ORF">WKI299_LOCUS29078</name>
    <name evidence="2" type="ORF">XDN619_LOCUS22169</name>
</gene>
<keyword evidence="1" id="KW-0472">Membrane</keyword>
<dbReference type="EMBL" id="CAJNRF010012836">
    <property type="protein sequence ID" value="CAF2144905.1"/>
    <property type="molecule type" value="Genomic_DNA"/>
</dbReference>
<evidence type="ECO:0000313" key="3">
    <source>
        <dbReference type="EMBL" id="CAF2144905.1"/>
    </source>
</evidence>
<dbReference type="Proteomes" id="UP000663856">
    <property type="component" value="Unassembled WGS sequence"/>
</dbReference>
<evidence type="ECO:0000313" key="2">
    <source>
        <dbReference type="EMBL" id="CAF2118492.1"/>
    </source>
</evidence>
<evidence type="ECO:0000256" key="1">
    <source>
        <dbReference type="SAM" id="Phobius"/>
    </source>
</evidence>
<evidence type="ECO:0000313" key="4">
    <source>
        <dbReference type="Proteomes" id="UP000663887"/>
    </source>
</evidence>
<keyword evidence="1" id="KW-0812">Transmembrane</keyword>
<organism evidence="2 4">
    <name type="scientific">Rotaria magnacalcarata</name>
    <dbReference type="NCBI Taxonomy" id="392030"/>
    <lineage>
        <taxon>Eukaryota</taxon>
        <taxon>Metazoa</taxon>
        <taxon>Spiralia</taxon>
        <taxon>Gnathifera</taxon>
        <taxon>Rotifera</taxon>
        <taxon>Eurotatoria</taxon>
        <taxon>Bdelloidea</taxon>
        <taxon>Philodinida</taxon>
        <taxon>Philodinidae</taxon>
        <taxon>Rotaria</taxon>
    </lineage>
</organism>
<sequence length="759" mass="86336">MHESMKPISLVKGQHQEYMFVKYDASRNHAIVFIDDAILALDLDSLKMSIGKDIMHWRFRTHAVDLTGAYVILVGSYKESAGEHISRYVAIFLDLATLRAVNMTLLCSVYQFTSRTFTYHSDNGVSIAINSERNMAIIGLSAENIIIFLSINVTIPWSENSPIHVIRTEVSSQYHTGFGQSVAWIDNTLVAVNILNVGNPIWSQSEVWVFDIDKSFQRPLFIFPNNQQKLYVRPPPRFLQILSWSKNLFILEDNRQALLIPSQPAGYFSSLNTNKTLQVLAFESVPCIAGTYKNTSDFGPCTVCPPQTKNVGNQPCSQCESCAPTSFCPSAAVGDVSLHTYPSYIQAFSYPNKPYMNNYDDLLVHNIFTIGYSRRCIIMSALFWTTIAVTLSIVIWLFMVLLKMSSSSRAQNHRNKAKRLLKKADIVNQGERWVGGLFTLAILLIFGFTFRFASGFLKLYPIETSDISQISCDDTMRNALFDSLLQMPLPYPDGSQWRIFDMLDNQSFIMTLDLLSTAADCSSITVQQNRHGVNYLNMPITSCVLQPDNSTRSVSFLLPTHQINLQINISGPFFVGGMRLCLYGIGYMNGVSRLRTLDMCKTFWTENETLSRFTTLHMVLIKMINLTKPLEVGGEIYYDGRWSPTFAETSLSDKLIYEQDGYHLRYIAERTILSITMNEQPFYLQNTQEPIVRKAELAFHTLLFCTLIIELFGMSFLFFRLIAAPLFRLILSCCHHNKRSENIEQLPKMNESNSESYRL</sequence>
<comment type="caution">
    <text evidence="2">The sequence shown here is derived from an EMBL/GenBank/DDBJ whole genome shotgun (WGS) entry which is preliminary data.</text>
</comment>
<feature type="transmembrane region" description="Helical" evidence="1">
    <location>
        <begin position="433"/>
        <end position="453"/>
    </location>
</feature>
<feature type="transmembrane region" description="Helical" evidence="1">
    <location>
        <begin position="697"/>
        <end position="719"/>
    </location>
</feature>
<reference evidence="2" key="1">
    <citation type="submission" date="2021-02" db="EMBL/GenBank/DDBJ databases">
        <authorList>
            <person name="Nowell W R."/>
        </authorList>
    </citation>
    <scope>NUCLEOTIDE SEQUENCE</scope>
</reference>
<dbReference type="AlphaFoldDB" id="A0A816VWR5"/>
<keyword evidence="1" id="KW-1133">Transmembrane helix</keyword>
<dbReference type="EMBL" id="CAJNRG010010056">
    <property type="protein sequence ID" value="CAF2118492.1"/>
    <property type="molecule type" value="Genomic_DNA"/>
</dbReference>
<dbReference type="Proteomes" id="UP000663887">
    <property type="component" value="Unassembled WGS sequence"/>
</dbReference>
<protein>
    <submittedName>
        <fullName evidence="2">Uncharacterized protein</fullName>
    </submittedName>
</protein>